<dbReference type="Proteomes" id="UP000499080">
    <property type="component" value="Unassembled WGS sequence"/>
</dbReference>
<reference evidence="1 2" key="1">
    <citation type="journal article" date="2019" name="Sci. Rep.">
        <title>Orb-weaving spider Araneus ventricosus genome elucidates the spidroin gene catalogue.</title>
        <authorList>
            <person name="Kono N."/>
            <person name="Nakamura H."/>
            <person name="Ohtoshi R."/>
            <person name="Moran D.A.P."/>
            <person name="Shinohara A."/>
            <person name="Yoshida Y."/>
            <person name="Fujiwara M."/>
            <person name="Mori M."/>
            <person name="Tomita M."/>
            <person name="Arakawa K."/>
        </authorList>
    </citation>
    <scope>NUCLEOTIDE SEQUENCE [LARGE SCALE GENOMIC DNA]</scope>
</reference>
<proteinExistence type="predicted"/>
<gene>
    <name evidence="1" type="ORF">AVEN_235453_1</name>
</gene>
<evidence type="ECO:0000313" key="1">
    <source>
        <dbReference type="EMBL" id="GBL74525.1"/>
    </source>
</evidence>
<name>A0A4Y2A5A1_ARAVE</name>
<keyword evidence="2" id="KW-1185">Reference proteome</keyword>
<organism evidence="1 2">
    <name type="scientific">Araneus ventricosus</name>
    <name type="common">Orbweaver spider</name>
    <name type="synonym">Epeira ventricosa</name>
    <dbReference type="NCBI Taxonomy" id="182803"/>
    <lineage>
        <taxon>Eukaryota</taxon>
        <taxon>Metazoa</taxon>
        <taxon>Ecdysozoa</taxon>
        <taxon>Arthropoda</taxon>
        <taxon>Chelicerata</taxon>
        <taxon>Arachnida</taxon>
        <taxon>Araneae</taxon>
        <taxon>Araneomorphae</taxon>
        <taxon>Entelegynae</taxon>
        <taxon>Araneoidea</taxon>
        <taxon>Araneidae</taxon>
        <taxon>Araneus</taxon>
    </lineage>
</organism>
<accession>A0A4Y2A5A1</accession>
<dbReference type="AlphaFoldDB" id="A0A4Y2A5A1"/>
<sequence length="107" mass="12184">MSCQGMNALEILRCVREDSCRRFQIVHPCSSVTSSQSAYATCIFLRARTLLIIRQMPVNTLRSRLSFLEKDLFHPRTFCPTPLELDGKKQASLTHKLGLGKYNLLLV</sequence>
<comment type="caution">
    <text evidence="1">The sequence shown here is derived from an EMBL/GenBank/DDBJ whole genome shotgun (WGS) entry which is preliminary data.</text>
</comment>
<evidence type="ECO:0000313" key="2">
    <source>
        <dbReference type="Proteomes" id="UP000499080"/>
    </source>
</evidence>
<dbReference type="EMBL" id="BGPR01000005">
    <property type="protein sequence ID" value="GBL74525.1"/>
    <property type="molecule type" value="Genomic_DNA"/>
</dbReference>
<protein>
    <submittedName>
        <fullName evidence="1">Uncharacterized protein</fullName>
    </submittedName>
</protein>